<evidence type="ECO:0000256" key="4">
    <source>
        <dbReference type="ARBA" id="ARBA00023034"/>
    </source>
</evidence>
<feature type="domain" description="CRAL-TRIO" evidence="6">
    <location>
        <begin position="1"/>
        <end position="78"/>
    </location>
</feature>
<dbReference type="GO" id="GO:0000139">
    <property type="term" value="C:Golgi membrane"/>
    <property type="evidence" value="ECO:0007669"/>
    <property type="project" value="UniProtKB-SubCell"/>
</dbReference>
<dbReference type="PROSITE" id="PS50191">
    <property type="entry name" value="CRAL_TRIO"/>
    <property type="match status" value="1"/>
</dbReference>
<dbReference type="PANTHER" id="PTHR45657:SF5">
    <property type="entry name" value="PHOSPHATIDYLINOSITOL_PHOSPHATIDYLCHOLINE TRANSFER PROTEIN SFH6"/>
    <property type="match status" value="1"/>
</dbReference>
<comment type="subcellular location">
    <subcellularLocation>
        <location evidence="1">Cell membrane</location>
        <topology evidence="1">Peripheral membrane protein</topology>
    </subcellularLocation>
    <subcellularLocation>
        <location evidence="2">Golgi apparatus membrane</location>
        <topology evidence="2">Peripheral membrane protein</topology>
    </subcellularLocation>
</comment>
<keyword evidence="3" id="KW-0813">Transport</keyword>
<evidence type="ECO:0000313" key="8">
    <source>
        <dbReference type="Proteomes" id="UP001058974"/>
    </source>
</evidence>
<feature type="non-terminal residue" evidence="7">
    <location>
        <position position="131"/>
    </location>
</feature>
<evidence type="ECO:0000256" key="2">
    <source>
        <dbReference type="ARBA" id="ARBA00004395"/>
    </source>
</evidence>
<dbReference type="InterPro" id="IPR001251">
    <property type="entry name" value="CRAL-TRIO_dom"/>
</dbReference>
<dbReference type="PANTHER" id="PTHR45657">
    <property type="entry name" value="CRAL-TRIO DOMAIN-CONTAINING PROTEIN YKL091C-RELATED"/>
    <property type="match status" value="1"/>
</dbReference>
<evidence type="ECO:0000256" key="5">
    <source>
        <dbReference type="ARBA" id="ARBA00038020"/>
    </source>
</evidence>
<evidence type="ECO:0000256" key="1">
    <source>
        <dbReference type="ARBA" id="ARBA00004202"/>
    </source>
</evidence>
<keyword evidence="3" id="KW-0653">Protein transport</keyword>
<evidence type="ECO:0000256" key="3">
    <source>
        <dbReference type="ARBA" id="ARBA00022927"/>
    </source>
</evidence>
<dbReference type="Proteomes" id="UP001058974">
    <property type="component" value="Chromosome 1"/>
</dbReference>
<dbReference type="GO" id="GO:0015031">
    <property type="term" value="P:protein transport"/>
    <property type="evidence" value="ECO:0007669"/>
    <property type="project" value="UniProtKB-KW"/>
</dbReference>
<sequence length="131" mass="14681">MRLQKVDGDNYPETLCQMFIINAGTGFRLLWSTVKSFLDPKTTSKIHFLGNKYQSKLLEVIDASELPEFLGGTCSCADEGGCLRSDKGPWKNPEILKMVLNGEPRRARQVVKVLNSDGKVIAYAKPRYPMV</sequence>
<dbReference type="SUPFAM" id="SSF52087">
    <property type="entry name" value="CRAL/TRIO domain"/>
    <property type="match status" value="1"/>
</dbReference>
<comment type="caution">
    <text evidence="7">The sequence shown here is derived from an EMBL/GenBank/DDBJ whole genome shotgun (WGS) entry which is preliminary data.</text>
</comment>
<dbReference type="Pfam" id="PF00650">
    <property type="entry name" value="CRAL_TRIO"/>
    <property type="match status" value="1"/>
</dbReference>
<protein>
    <submittedName>
        <fullName evidence="7">Phosphatidylinositol/phosphatidylcholine transfer protein sfh6, variant 3</fullName>
    </submittedName>
</protein>
<dbReference type="EMBL" id="JAMSHJ010000001">
    <property type="protein sequence ID" value="KAI5447017.1"/>
    <property type="molecule type" value="Genomic_DNA"/>
</dbReference>
<dbReference type="Gene3D" id="3.40.525.10">
    <property type="entry name" value="CRAL-TRIO lipid binding domain"/>
    <property type="match status" value="1"/>
</dbReference>
<dbReference type="AlphaFoldDB" id="A0A9D5GZT9"/>
<dbReference type="InterPro" id="IPR036865">
    <property type="entry name" value="CRAL-TRIO_dom_sf"/>
</dbReference>
<dbReference type="InterPro" id="IPR051026">
    <property type="entry name" value="PI/PC_transfer"/>
</dbReference>
<proteinExistence type="inferred from homology"/>
<reference evidence="7 8" key="1">
    <citation type="journal article" date="2022" name="Nat. Genet.">
        <title>Improved pea reference genome and pan-genome highlight genomic features and evolutionary characteristics.</title>
        <authorList>
            <person name="Yang T."/>
            <person name="Liu R."/>
            <person name="Luo Y."/>
            <person name="Hu S."/>
            <person name="Wang D."/>
            <person name="Wang C."/>
            <person name="Pandey M.K."/>
            <person name="Ge S."/>
            <person name="Xu Q."/>
            <person name="Li N."/>
            <person name="Li G."/>
            <person name="Huang Y."/>
            <person name="Saxena R.K."/>
            <person name="Ji Y."/>
            <person name="Li M."/>
            <person name="Yan X."/>
            <person name="He Y."/>
            <person name="Liu Y."/>
            <person name="Wang X."/>
            <person name="Xiang C."/>
            <person name="Varshney R.K."/>
            <person name="Ding H."/>
            <person name="Gao S."/>
            <person name="Zong X."/>
        </authorList>
    </citation>
    <scope>NUCLEOTIDE SEQUENCE [LARGE SCALE GENOMIC DNA]</scope>
    <source>
        <strain evidence="7 8">cv. Zhongwan 6</strain>
    </source>
</reference>
<keyword evidence="8" id="KW-1185">Reference proteome</keyword>
<evidence type="ECO:0000259" key="6">
    <source>
        <dbReference type="PROSITE" id="PS50191"/>
    </source>
</evidence>
<name>A0A9D5GZT9_PEA</name>
<dbReference type="GO" id="GO:0005886">
    <property type="term" value="C:plasma membrane"/>
    <property type="evidence" value="ECO:0007669"/>
    <property type="project" value="UniProtKB-SubCell"/>
</dbReference>
<keyword evidence="4" id="KW-0333">Golgi apparatus</keyword>
<dbReference type="CDD" id="cd00170">
    <property type="entry name" value="SEC14"/>
    <property type="match status" value="1"/>
</dbReference>
<gene>
    <name evidence="7" type="ORF">KIW84_014748</name>
</gene>
<accession>A0A9D5GZT9</accession>
<organism evidence="7 8">
    <name type="scientific">Pisum sativum</name>
    <name type="common">Garden pea</name>
    <name type="synonym">Lathyrus oleraceus</name>
    <dbReference type="NCBI Taxonomy" id="3888"/>
    <lineage>
        <taxon>Eukaryota</taxon>
        <taxon>Viridiplantae</taxon>
        <taxon>Streptophyta</taxon>
        <taxon>Embryophyta</taxon>
        <taxon>Tracheophyta</taxon>
        <taxon>Spermatophyta</taxon>
        <taxon>Magnoliopsida</taxon>
        <taxon>eudicotyledons</taxon>
        <taxon>Gunneridae</taxon>
        <taxon>Pentapetalae</taxon>
        <taxon>rosids</taxon>
        <taxon>fabids</taxon>
        <taxon>Fabales</taxon>
        <taxon>Fabaceae</taxon>
        <taxon>Papilionoideae</taxon>
        <taxon>50 kb inversion clade</taxon>
        <taxon>NPAAA clade</taxon>
        <taxon>Hologalegina</taxon>
        <taxon>IRL clade</taxon>
        <taxon>Fabeae</taxon>
        <taxon>Lathyrus</taxon>
    </lineage>
</organism>
<comment type="similarity">
    <text evidence="5">Belongs to the SFH family.</text>
</comment>
<dbReference type="Gramene" id="Psat01G0474800-T3">
    <property type="protein sequence ID" value="KAI5447017.1"/>
    <property type="gene ID" value="KIW84_014748"/>
</dbReference>
<evidence type="ECO:0000313" key="7">
    <source>
        <dbReference type="EMBL" id="KAI5447017.1"/>
    </source>
</evidence>